<feature type="domain" description="Reverse transcriptase RNase H-like" evidence="7">
    <location>
        <begin position="1"/>
        <end position="72"/>
    </location>
</feature>
<dbReference type="Proteomes" id="UP000219338">
    <property type="component" value="Unassembled WGS sequence"/>
</dbReference>
<organism evidence="8 9">
    <name type="scientific">Armillaria ostoyae</name>
    <name type="common">Armillaria root rot fungus</name>
    <dbReference type="NCBI Taxonomy" id="47428"/>
    <lineage>
        <taxon>Eukaryota</taxon>
        <taxon>Fungi</taxon>
        <taxon>Dikarya</taxon>
        <taxon>Basidiomycota</taxon>
        <taxon>Agaricomycotina</taxon>
        <taxon>Agaricomycetes</taxon>
        <taxon>Agaricomycetidae</taxon>
        <taxon>Agaricales</taxon>
        <taxon>Marasmiineae</taxon>
        <taxon>Physalacriaceae</taxon>
        <taxon>Armillaria</taxon>
    </lineage>
</organism>
<dbReference type="AlphaFoldDB" id="A0A284SAA6"/>
<accession>A0A284SAA6</accession>
<dbReference type="SUPFAM" id="SSF56672">
    <property type="entry name" value="DNA/RNA polymerases"/>
    <property type="match status" value="1"/>
</dbReference>
<dbReference type="CDD" id="cd09274">
    <property type="entry name" value="RNase_HI_RT_Ty3"/>
    <property type="match status" value="1"/>
</dbReference>
<dbReference type="EMBL" id="FUEG01000051">
    <property type="protein sequence ID" value="SJL17957.1"/>
    <property type="molecule type" value="Genomic_DNA"/>
</dbReference>
<dbReference type="PANTHER" id="PTHR34072">
    <property type="entry name" value="ENZYMATIC POLYPROTEIN-RELATED"/>
    <property type="match status" value="1"/>
</dbReference>
<keyword evidence="2" id="KW-0548">Nucleotidyltransferase</keyword>
<dbReference type="InterPro" id="IPR043502">
    <property type="entry name" value="DNA/RNA_pol_sf"/>
</dbReference>
<evidence type="ECO:0000256" key="1">
    <source>
        <dbReference type="ARBA" id="ARBA00022679"/>
    </source>
</evidence>
<keyword evidence="5" id="KW-0378">Hydrolase</keyword>
<proteinExistence type="predicted"/>
<evidence type="ECO:0000256" key="3">
    <source>
        <dbReference type="ARBA" id="ARBA00022722"/>
    </source>
</evidence>
<gene>
    <name evidence="8" type="ORF">ARMOST_21528</name>
</gene>
<dbReference type="Pfam" id="PF17917">
    <property type="entry name" value="RT_RNaseH"/>
    <property type="match status" value="1"/>
</dbReference>
<dbReference type="InterPro" id="IPR041373">
    <property type="entry name" value="RT_RNaseH"/>
</dbReference>
<dbReference type="GO" id="GO:0003964">
    <property type="term" value="F:RNA-directed DNA polymerase activity"/>
    <property type="evidence" value="ECO:0007669"/>
    <property type="project" value="UniProtKB-KW"/>
</dbReference>
<sequence length="103" mass="12387">MSKALTVTERNYEIYDKELLAIMLALSDWRHYLMGALEDVEIWTDHQNLQYFWKPQKLNHRQACWVTELAEYHFILKRKPGENDNGDIVVLSPEHFRVMIMHL</sequence>
<dbReference type="OrthoDB" id="3030356at2759"/>
<keyword evidence="9" id="KW-1185">Reference proteome</keyword>
<name>A0A284SAA6_ARMOS</name>
<dbReference type="STRING" id="47428.A0A284SAA6"/>
<evidence type="ECO:0000313" key="9">
    <source>
        <dbReference type="Proteomes" id="UP000219338"/>
    </source>
</evidence>
<keyword evidence="3" id="KW-0540">Nuclease</keyword>
<keyword evidence="6" id="KW-0695">RNA-directed DNA polymerase</keyword>
<reference evidence="9" key="1">
    <citation type="journal article" date="2017" name="Nat. Ecol. Evol.">
        <title>Genome expansion and lineage-specific genetic innovations in the forest pathogenic fungi Armillaria.</title>
        <authorList>
            <person name="Sipos G."/>
            <person name="Prasanna A.N."/>
            <person name="Walter M.C."/>
            <person name="O'Connor E."/>
            <person name="Balint B."/>
            <person name="Krizsan K."/>
            <person name="Kiss B."/>
            <person name="Hess J."/>
            <person name="Varga T."/>
            <person name="Slot J."/>
            <person name="Riley R."/>
            <person name="Boka B."/>
            <person name="Rigling D."/>
            <person name="Barry K."/>
            <person name="Lee J."/>
            <person name="Mihaltcheva S."/>
            <person name="LaButti K."/>
            <person name="Lipzen A."/>
            <person name="Waldron R."/>
            <person name="Moloney N.M."/>
            <person name="Sperisen C."/>
            <person name="Kredics L."/>
            <person name="Vagvoelgyi C."/>
            <person name="Patrignani A."/>
            <person name="Fitzpatrick D."/>
            <person name="Nagy I."/>
            <person name="Doyle S."/>
            <person name="Anderson J.B."/>
            <person name="Grigoriev I.V."/>
            <person name="Gueldener U."/>
            <person name="Muensterkoetter M."/>
            <person name="Nagy L.G."/>
        </authorList>
    </citation>
    <scope>NUCLEOTIDE SEQUENCE [LARGE SCALE GENOMIC DNA]</scope>
    <source>
        <strain evidence="9">C18/9</strain>
    </source>
</reference>
<keyword evidence="4" id="KW-0255">Endonuclease</keyword>
<protein>
    <recommendedName>
        <fullName evidence="7">Reverse transcriptase RNase H-like domain-containing protein</fullName>
    </recommendedName>
</protein>
<evidence type="ECO:0000256" key="6">
    <source>
        <dbReference type="ARBA" id="ARBA00022918"/>
    </source>
</evidence>
<dbReference type="GO" id="GO:0016787">
    <property type="term" value="F:hydrolase activity"/>
    <property type="evidence" value="ECO:0007669"/>
    <property type="project" value="UniProtKB-KW"/>
</dbReference>
<evidence type="ECO:0000259" key="7">
    <source>
        <dbReference type="Pfam" id="PF17917"/>
    </source>
</evidence>
<evidence type="ECO:0000256" key="2">
    <source>
        <dbReference type="ARBA" id="ARBA00022695"/>
    </source>
</evidence>
<dbReference type="GO" id="GO:0004519">
    <property type="term" value="F:endonuclease activity"/>
    <property type="evidence" value="ECO:0007669"/>
    <property type="project" value="UniProtKB-KW"/>
</dbReference>
<evidence type="ECO:0000256" key="5">
    <source>
        <dbReference type="ARBA" id="ARBA00022801"/>
    </source>
</evidence>
<evidence type="ECO:0000313" key="8">
    <source>
        <dbReference type="EMBL" id="SJL17957.1"/>
    </source>
</evidence>
<evidence type="ECO:0000256" key="4">
    <source>
        <dbReference type="ARBA" id="ARBA00022759"/>
    </source>
</evidence>
<keyword evidence="1" id="KW-0808">Transferase</keyword>
<dbReference type="PANTHER" id="PTHR34072:SF52">
    <property type="entry name" value="RIBONUCLEASE H"/>
    <property type="match status" value="1"/>
</dbReference>